<organism evidence="2 3">
    <name type="scientific">Acrocarpospora macrocephala</name>
    <dbReference type="NCBI Taxonomy" id="150177"/>
    <lineage>
        <taxon>Bacteria</taxon>
        <taxon>Bacillati</taxon>
        <taxon>Actinomycetota</taxon>
        <taxon>Actinomycetes</taxon>
        <taxon>Streptosporangiales</taxon>
        <taxon>Streptosporangiaceae</taxon>
        <taxon>Acrocarpospora</taxon>
    </lineage>
</organism>
<keyword evidence="3" id="KW-1185">Reference proteome</keyword>
<dbReference type="Proteomes" id="UP000331127">
    <property type="component" value="Unassembled WGS sequence"/>
</dbReference>
<keyword evidence="1" id="KW-0472">Membrane</keyword>
<dbReference type="RefSeq" id="WP_155346761.1">
    <property type="nucleotide sequence ID" value="NZ_BAAAHL010000027.1"/>
</dbReference>
<comment type="caution">
    <text evidence="2">The sequence shown here is derived from an EMBL/GenBank/DDBJ whole genome shotgun (WGS) entry which is preliminary data.</text>
</comment>
<dbReference type="EMBL" id="BLAE01000018">
    <property type="protein sequence ID" value="GES09878.1"/>
    <property type="molecule type" value="Genomic_DNA"/>
</dbReference>
<protein>
    <submittedName>
        <fullName evidence="2">Uncharacterized protein</fullName>
    </submittedName>
</protein>
<proteinExistence type="predicted"/>
<name>A0A5M3WUS1_9ACTN</name>
<reference evidence="2 3" key="1">
    <citation type="submission" date="2019-10" db="EMBL/GenBank/DDBJ databases">
        <title>Whole genome shotgun sequence of Acrocarpospora macrocephala NBRC 16266.</title>
        <authorList>
            <person name="Ichikawa N."/>
            <person name="Kimura A."/>
            <person name="Kitahashi Y."/>
            <person name="Komaki H."/>
            <person name="Oguchi A."/>
        </authorList>
    </citation>
    <scope>NUCLEOTIDE SEQUENCE [LARGE SCALE GENOMIC DNA]</scope>
    <source>
        <strain evidence="2 3">NBRC 16266</strain>
    </source>
</reference>
<evidence type="ECO:0000313" key="2">
    <source>
        <dbReference type="EMBL" id="GES09878.1"/>
    </source>
</evidence>
<feature type="transmembrane region" description="Helical" evidence="1">
    <location>
        <begin position="5"/>
        <end position="23"/>
    </location>
</feature>
<accession>A0A5M3WUS1</accession>
<keyword evidence="1" id="KW-0812">Transmembrane</keyword>
<keyword evidence="1" id="KW-1133">Transmembrane helix</keyword>
<feature type="transmembrane region" description="Helical" evidence="1">
    <location>
        <begin position="43"/>
        <end position="70"/>
    </location>
</feature>
<evidence type="ECO:0000256" key="1">
    <source>
        <dbReference type="SAM" id="Phobius"/>
    </source>
</evidence>
<gene>
    <name evidence="2" type="ORF">Amac_034740</name>
</gene>
<evidence type="ECO:0000313" key="3">
    <source>
        <dbReference type="Proteomes" id="UP000331127"/>
    </source>
</evidence>
<dbReference type="AlphaFoldDB" id="A0A5M3WUS1"/>
<dbReference type="OrthoDB" id="3540405at2"/>
<sequence>MANRIGIGIVGTLLLLTGLYALWARDAHPDLAILDPGFFAAHIWAYIIAAAVLPAAAAIATRWLIFALALHRYGTRHGTGTAMLGVALQGLDRVDKLTVRVVRGERTRIHVRCRPGASLGEVARRLDQQAITRVRGVLGPSADLPVLVRLHVTRL</sequence>